<dbReference type="RefSeq" id="WP_168149706.1">
    <property type="nucleotide sequence ID" value="NZ_JAAVXB010000014.1"/>
</dbReference>
<proteinExistence type="predicted"/>
<dbReference type="Pfam" id="PF14457">
    <property type="entry name" value="Prok-E2_A"/>
    <property type="match status" value="1"/>
</dbReference>
<name>A0A969WDV6_9GAMM</name>
<gene>
    <name evidence="1" type="ORF">G7Y82_19030</name>
</gene>
<reference evidence="1" key="1">
    <citation type="submission" date="2020-03" db="EMBL/GenBank/DDBJ databases">
        <title>Solimonas marina sp. nov., isolated from deep seawater of the Pacific Ocean.</title>
        <authorList>
            <person name="Liu X."/>
            <person name="Lai Q."/>
            <person name="Sun F."/>
            <person name="Gai Y."/>
            <person name="Li G."/>
            <person name="Shao Z."/>
        </authorList>
    </citation>
    <scope>NUCLEOTIDE SEQUENCE</scope>
    <source>
        <strain evidence="1">C16B3</strain>
    </source>
</reference>
<evidence type="ECO:0008006" key="3">
    <source>
        <dbReference type="Google" id="ProtNLM"/>
    </source>
</evidence>
<sequence>MRVSAVQRALTDISAHRQFDRWINSAQQLESGEWRATFGLRVEMSSLWTLEGQTPTGILAVEPVTVSFPIGYPDRVPQFELRADFPKNVAHLLPIKGDGSPRPCLVQGSIENLFRTAGVPGLLVQLSNWLQGAASDSLNDDPDTWEPARRDTIDDLIIGDTLSLQRLPKKKQDIAYRSTAYSSFRSKNVTGVYRITALSDDGDLTAQTWSKYAQRSFSPMYAGRSVSAIIRSKPLPDGSSFVCSEYMPDDVKDVASLLRSARRWHCENAVQSVIEGIERLAPKFKTQTVWWPIPISLLIHVERPRVVAGTTSAIETFGYVVEMIPGKGVGSVRIAAVIDELNTRVLRTFNQLPAETVAQPWVLLGGGSLGSKIGLHMARCGLAPALVLDGEALLPHNYARHALLPPSTKNDAPLFPEFKAYSMAKALELLSASTTGKANTIQESMLTKASEEELRAASKWLILNTTASTPVRHLLTSWDNPHTRVADAALYASGRVAAFCVEGPERNPNLDEVDTIKLASFIDDAEVAKLTLSGKARLELIRTGTGCGSETMQVSDATISVHAAHVSEELGRFYSQGLPDSGAILLAKRSSDGLRYEARRIKVPAFHRVDLETNGTDMWRLHLSEAAHQKIEIEIARHPHTETGGVLWGRFNESLGAIYVVDVIDAPPDSKRSATYFELGVQGLQELLREKHRQSYSEMCCVGTWHNHLQTSGPSSKDRKSANDIGKAASYPNALLISTPGGYCGLLADSTNKMLDTNGGAATS</sequence>
<organism evidence="1 2">
    <name type="scientific">Solimonas marina</name>
    <dbReference type="NCBI Taxonomy" id="2714601"/>
    <lineage>
        <taxon>Bacteria</taxon>
        <taxon>Pseudomonadati</taxon>
        <taxon>Pseudomonadota</taxon>
        <taxon>Gammaproteobacteria</taxon>
        <taxon>Nevskiales</taxon>
        <taxon>Nevskiaceae</taxon>
        <taxon>Solimonas</taxon>
    </lineage>
</organism>
<dbReference type="InterPro" id="IPR032865">
    <property type="entry name" value="Prok-E2_A"/>
</dbReference>
<dbReference type="AlphaFoldDB" id="A0A969WDV6"/>
<keyword evidence="2" id="KW-1185">Reference proteome</keyword>
<accession>A0A969WDV6</accession>
<dbReference type="EMBL" id="JAAVXB010000014">
    <property type="protein sequence ID" value="NKF24409.1"/>
    <property type="molecule type" value="Genomic_DNA"/>
</dbReference>
<dbReference type="Gene3D" id="3.40.140.10">
    <property type="entry name" value="Cytidine Deaminase, domain 2"/>
    <property type="match status" value="1"/>
</dbReference>
<comment type="caution">
    <text evidence="1">The sequence shown here is derived from an EMBL/GenBank/DDBJ whole genome shotgun (WGS) entry which is preliminary data.</text>
</comment>
<protein>
    <recommendedName>
        <fullName evidence="3">ThiF family protein</fullName>
    </recommendedName>
</protein>
<evidence type="ECO:0000313" key="1">
    <source>
        <dbReference type="EMBL" id="NKF24409.1"/>
    </source>
</evidence>
<evidence type="ECO:0000313" key="2">
    <source>
        <dbReference type="Proteomes" id="UP000653472"/>
    </source>
</evidence>
<dbReference type="Proteomes" id="UP000653472">
    <property type="component" value="Unassembled WGS sequence"/>
</dbReference>